<keyword evidence="2" id="KW-1185">Reference proteome</keyword>
<evidence type="ECO:0000313" key="1">
    <source>
        <dbReference type="EMBL" id="KAK3707817.1"/>
    </source>
</evidence>
<dbReference type="EMBL" id="JAUTXU010000106">
    <property type="protein sequence ID" value="KAK3707817.1"/>
    <property type="molecule type" value="Genomic_DNA"/>
</dbReference>
<reference evidence="1" key="1">
    <citation type="submission" date="2023-07" db="EMBL/GenBank/DDBJ databases">
        <title>Black Yeasts Isolated from many extreme environments.</title>
        <authorList>
            <person name="Coleine C."/>
            <person name="Stajich J.E."/>
            <person name="Selbmann L."/>
        </authorList>
    </citation>
    <scope>NUCLEOTIDE SEQUENCE</scope>
    <source>
        <strain evidence="1">CCFEE 5714</strain>
    </source>
</reference>
<proteinExistence type="predicted"/>
<protein>
    <submittedName>
        <fullName evidence="1">Uncharacterized protein</fullName>
    </submittedName>
</protein>
<organism evidence="1 2">
    <name type="scientific">Vermiconidia calcicola</name>
    <dbReference type="NCBI Taxonomy" id="1690605"/>
    <lineage>
        <taxon>Eukaryota</taxon>
        <taxon>Fungi</taxon>
        <taxon>Dikarya</taxon>
        <taxon>Ascomycota</taxon>
        <taxon>Pezizomycotina</taxon>
        <taxon>Dothideomycetes</taxon>
        <taxon>Dothideomycetidae</taxon>
        <taxon>Mycosphaerellales</taxon>
        <taxon>Extremaceae</taxon>
        <taxon>Vermiconidia</taxon>
    </lineage>
</organism>
<accession>A0ACC3N1I2</accession>
<name>A0ACC3N1I2_9PEZI</name>
<gene>
    <name evidence="1" type="ORF">LTR37_011819</name>
</gene>
<evidence type="ECO:0000313" key="2">
    <source>
        <dbReference type="Proteomes" id="UP001281147"/>
    </source>
</evidence>
<sequence length="336" mass="38394">MQIRRVNEVCEKYPSEPSAKEAFLITAAGEVHNVSAPLLGLQTLLDTPFNTSDYNFDMERSKVDEDREKVRERFLTLKPEDHVSGWEEMWQRNITPWNRNQPNPALTDALQEKTYLIESPFKDTSGGRVRKKVLVPGCGRGHDVLLFASYGYDAYGLDASSTAIEAARKLLSEQGKTQRYPVRNIQIGRGEVKFVSANFFKNDFLSETHTTKSERTFDLVYDYTFLCALEPSMRPQWAARMSELLSSTGRLICMEFPLGKDPKLGGPPHGLEHELYEQLFAKPGVEVNYNLSGHVCEDRSGDKTDAALVRVETWTPERTFEGQEKQTMMSVWRHWK</sequence>
<dbReference type="Proteomes" id="UP001281147">
    <property type="component" value="Unassembled WGS sequence"/>
</dbReference>
<comment type="caution">
    <text evidence="1">The sequence shown here is derived from an EMBL/GenBank/DDBJ whole genome shotgun (WGS) entry which is preliminary data.</text>
</comment>